<evidence type="ECO:0000313" key="5">
    <source>
        <dbReference type="EMBL" id="CAE0419471.1"/>
    </source>
</evidence>
<dbReference type="InterPro" id="IPR035892">
    <property type="entry name" value="C2_domain_sf"/>
</dbReference>
<keyword evidence="1" id="KW-0732">Signal</keyword>
<dbReference type="SUPFAM" id="SSF53474">
    <property type="entry name" value="alpha/beta-Hydrolases"/>
    <property type="match status" value="1"/>
</dbReference>
<dbReference type="InterPro" id="IPR002921">
    <property type="entry name" value="Fungal_lipase-type"/>
</dbReference>
<dbReference type="SUPFAM" id="SSF49562">
    <property type="entry name" value="C2 domain (Calcium/lipid-binding domain, CaLB)"/>
    <property type="match status" value="1"/>
</dbReference>
<dbReference type="Pfam" id="PF01764">
    <property type="entry name" value="Lipase_3"/>
    <property type="match status" value="2"/>
</dbReference>
<dbReference type="CDD" id="cd00519">
    <property type="entry name" value="Lipase_3"/>
    <property type="match status" value="1"/>
</dbReference>
<evidence type="ECO:0000256" key="1">
    <source>
        <dbReference type="SAM" id="SignalP"/>
    </source>
</evidence>
<dbReference type="CDD" id="cd00030">
    <property type="entry name" value="C2"/>
    <property type="match status" value="1"/>
</dbReference>
<dbReference type="Gene3D" id="3.40.50.1820">
    <property type="entry name" value="alpha/beta hydrolase"/>
    <property type="match status" value="1"/>
</dbReference>
<sequence length="805" mass="87447">MKTFHGSTGAVLLVGVVASVWISVTEAFVSKTTTPQLWQPVRQSIPSLRAVEVESLDESFESKPSQSLKSKFGGFDLSTALFCGGLAFDAYVEPPSNSSRWEKGSQGLNVAFVSAAFARRLYKGVVEICVQKCTGLPEDESGAERLLTGAGVDACVLVAAVEGSWEEDVKLLEKEQFHEGVWDLSGAAHVGRTSTAWANVDERKSNQSKKQRGKASPYHIPGGWGRGGQAIWPEEEPFYLYVQDPSTVRLVFTVLDADRVGSGKPIGSTYKRLSDLIPQATLSGEDLIKSMKVELMEAAKKGEVDLMDDATKIRMGAKAWQGELKLTSKPRKRDKNSQIFAGAAAGAYVAGPMGAAAGALIGSLYEGQVQGSIHMKMRYLPIPQAPVRRKEYDVKGGMPGIEWGTLYRKYLSKADKDGPSGLDISDLEHCFFINHEKTGATCSVYRSLEKKLIVVSFRGTCAPVDLITDASLVQDAWVEGEEVENQDIPKVHNGFRTSLNSISRRLKELILATVEPGQSIEDYDMIVTGHSLGGALATLFTADIGQYGINGGRGLPQLEDSEPWWKGIANLVTGEVRKEETSLEPPRPKSLRMYNFGSPRVGNEAFADLFDALVAEGMIDQAYRVVNGEDVVARMPRTLNGLAFGQVRYEHVGTTVLVSQPNEEESSKMKPLLWIEGESDDSLCPVRDGIPLASQSGEGSLITELVEATRESWEKDTGSITGRLSAAMNQVTTRLQSVSAQDIASIVGIDRSFSEREIKLAQALLQGKALAHHMEDQYYGGMGRASGYLASVGEDIVELEKSEAV</sequence>
<evidence type="ECO:0000259" key="2">
    <source>
        <dbReference type="Pfam" id="PF01764"/>
    </source>
</evidence>
<dbReference type="GO" id="GO:0006629">
    <property type="term" value="P:lipid metabolic process"/>
    <property type="evidence" value="ECO:0007669"/>
    <property type="project" value="InterPro"/>
</dbReference>
<dbReference type="PANTHER" id="PTHR47759:SF2">
    <property type="entry name" value="TRIGLYCERIDE LIPASE"/>
    <property type="match status" value="1"/>
</dbReference>
<protein>
    <recommendedName>
        <fullName evidence="2">Fungal lipase-type domain-containing protein</fullName>
    </recommendedName>
</protein>
<dbReference type="InterPro" id="IPR029058">
    <property type="entry name" value="AB_hydrolase_fold"/>
</dbReference>
<organism evidence="4">
    <name type="scientific">Amphora coffeiformis</name>
    <dbReference type="NCBI Taxonomy" id="265554"/>
    <lineage>
        <taxon>Eukaryota</taxon>
        <taxon>Sar</taxon>
        <taxon>Stramenopiles</taxon>
        <taxon>Ochrophyta</taxon>
        <taxon>Bacillariophyta</taxon>
        <taxon>Bacillariophyceae</taxon>
        <taxon>Bacillariophycidae</taxon>
        <taxon>Thalassiophysales</taxon>
        <taxon>Catenulaceae</taxon>
        <taxon>Amphora</taxon>
    </lineage>
</organism>
<feature type="domain" description="Fungal lipase-type" evidence="2">
    <location>
        <begin position="568"/>
        <end position="637"/>
    </location>
</feature>
<gene>
    <name evidence="3" type="ORF">ACOF00016_LOCUS16306</name>
    <name evidence="4" type="ORF">ACOF00016_LOCUS16307</name>
    <name evidence="5" type="ORF">ACOF00016_LOCUS16308</name>
</gene>
<proteinExistence type="predicted"/>
<feature type="signal peptide" evidence="1">
    <location>
        <begin position="1"/>
        <end position="27"/>
    </location>
</feature>
<accession>A0A6S8NQJ2</accession>
<dbReference type="EMBL" id="HBIM01021914">
    <property type="protein sequence ID" value="CAE0419471.1"/>
    <property type="molecule type" value="Transcribed_RNA"/>
</dbReference>
<evidence type="ECO:0000313" key="3">
    <source>
        <dbReference type="EMBL" id="CAE0419468.1"/>
    </source>
</evidence>
<dbReference type="EMBL" id="HBIM01021912">
    <property type="protein sequence ID" value="CAE0419468.1"/>
    <property type="molecule type" value="Transcribed_RNA"/>
</dbReference>
<feature type="domain" description="Fungal lipase-type" evidence="2">
    <location>
        <begin position="454"/>
        <end position="546"/>
    </location>
</feature>
<evidence type="ECO:0000313" key="4">
    <source>
        <dbReference type="EMBL" id="CAE0419470.1"/>
    </source>
</evidence>
<dbReference type="EMBL" id="HBIM01021913">
    <property type="protein sequence ID" value="CAE0419470.1"/>
    <property type="molecule type" value="Transcribed_RNA"/>
</dbReference>
<reference evidence="4" key="1">
    <citation type="submission" date="2021-01" db="EMBL/GenBank/DDBJ databases">
        <authorList>
            <person name="Corre E."/>
            <person name="Pelletier E."/>
            <person name="Niang G."/>
            <person name="Scheremetjew M."/>
            <person name="Finn R."/>
            <person name="Kale V."/>
            <person name="Holt S."/>
            <person name="Cochrane G."/>
            <person name="Meng A."/>
            <person name="Brown T."/>
            <person name="Cohen L."/>
        </authorList>
    </citation>
    <scope>NUCLEOTIDE SEQUENCE</scope>
    <source>
        <strain evidence="4">CCMP127</strain>
    </source>
</reference>
<name>A0A6S8NQJ2_9STRA</name>
<feature type="chain" id="PRO_5036191428" description="Fungal lipase-type domain-containing protein" evidence="1">
    <location>
        <begin position="28"/>
        <end position="805"/>
    </location>
</feature>
<dbReference type="AlphaFoldDB" id="A0A6S8NQJ2"/>
<dbReference type="PANTHER" id="PTHR47759">
    <property type="entry name" value="OS04G0509100 PROTEIN"/>
    <property type="match status" value="1"/>
</dbReference>